<feature type="domain" description="PAC" evidence="3">
    <location>
        <begin position="425"/>
        <end position="476"/>
    </location>
</feature>
<dbReference type="InterPro" id="IPR035965">
    <property type="entry name" value="PAS-like_dom_sf"/>
</dbReference>
<dbReference type="InterPro" id="IPR043128">
    <property type="entry name" value="Rev_trsase/Diguanyl_cyclase"/>
</dbReference>
<dbReference type="EMBL" id="BOOK01000013">
    <property type="protein sequence ID" value="GII00061.1"/>
    <property type="molecule type" value="Genomic_DNA"/>
</dbReference>
<dbReference type="InterPro" id="IPR001610">
    <property type="entry name" value="PAC"/>
</dbReference>
<evidence type="ECO:0000259" key="2">
    <source>
        <dbReference type="PROSITE" id="PS50112"/>
    </source>
</evidence>
<sequence length="915" mass="98131">MNVGRHERAAASRGFMAAVMAQPLPRVTAALAVFGAGWFVFNVGSPSGAPLVAWALSALCCSLAALACVRVARFPDLAAPTRMFWRHFAVTLTVAVLALASNAYDALAGPQAPTQRVSGLTTALYLTAVTVFLWALLRLPVTRRSREAWLTLGLDAGVVVLAAGLFAWYFMLRGSSELALTTGSDLTAVAIITLGGIDILAAVKLALTGTGPMDRGVLWIMGLAVLVGAGGGALMPLMQASPHITTTHLSIPIIAFLVAVAAERQLRASGTGTARRAARRRPFSLLPYAAIAATDVLLLVSTWNAGQEIRLVVAGSIALTGLVVVRQITAFYDNASLLARLDASMLELSRHEQRFRSLVQNSSDVITVTAMDGTYTYISPSFESVLGHPADFYIGRTLREFTHPQDLPILQDMRDRLARDPGLTVTCQARMRHVDGSWRWLEVVATNRVDDPSVQGIVGNTRDITETRRAQDELAHQATHDALTRLANRTLFTRRAAEALAEAGTRGVALALVDLDDFKAINDRLGHAVGDALLTVVADRLRRCVRPGDTVARLGGDEFAVLLRDASPQETCRVAGEILATLRTPISAQGHDMLVQASIGLVDGAEGMDASELLRRADVAMYAAKEQGKSRSVRYSADMDDRAAEDARLGADLLQAMLSQDQLFLLYQPVVRLPHGDIAGVEALIRWRHPERGLVSPVEFIPVAERNGMIVQLGDWVLREACRQMAEWRRLHGDGAPSRVGVNVSARQLREPAFARTVADVLAETGLRPDDLLVEITETAVFDDGPAVETVAAIQALGVAIALDDFGTGHSSLGLLRTCPVDVLKVDKLFVEEVTGTAEQAAIATSLAQIAQALGLRAVAEGVETPAQAMRLYQMGYRLAQGYHFSRPLSAEDLGGLLAAEGRDPDTWEPPALAG</sequence>
<dbReference type="Gene3D" id="3.20.20.450">
    <property type="entry name" value="EAL domain"/>
    <property type="match status" value="1"/>
</dbReference>
<dbReference type="Gene3D" id="3.30.450.20">
    <property type="entry name" value="PAS domain"/>
    <property type="match status" value="1"/>
</dbReference>
<dbReference type="PROSITE" id="PS50112">
    <property type="entry name" value="PAS"/>
    <property type="match status" value="1"/>
</dbReference>
<keyword evidence="1" id="KW-0472">Membrane</keyword>
<keyword evidence="1" id="KW-0812">Transmembrane</keyword>
<dbReference type="InterPro" id="IPR029787">
    <property type="entry name" value="Nucleotide_cyclase"/>
</dbReference>
<evidence type="ECO:0000256" key="1">
    <source>
        <dbReference type="SAM" id="Phobius"/>
    </source>
</evidence>
<dbReference type="PROSITE" id="PS50883">
    <property type="entry name" value="EAL"/>
    <property type="match status" value="1"/>
</dbReference>
<dbReference type="PROSITE" id="PS50887">
    <property type="entry name" value="GGDEF"/>
    <property type="match status" value="1"/>
</dbReference>
<dbReference type="SUPFAM" id="SSF55785">
    <property type="entry name" value="PYP-like sensor domain (PAS domain)"/>
    <property type="match status" value="1"/>
</dbReference>
<dbReference type="SMART" id="SM00091">
    <property type="entry name" value="PAS"/>
    <property type="match status" value="1"/>
</dbReference>
<dbReference type="AlphaFoldDB" id="A0A8J3SWH1"/>
<feature type="transmembrane region" description="Helical" evidence="1">
    <location>
        <begin position="116"/>
        <end position="137"/>
    </location>
</feature>
<feature type="transmembrane region" description="Helical" evidence="1">
    <location>
        <begin position="149"/>
        <end position="171"/>
    </location>
</feature>
<feature type="transmembrane region" description="Helical" evidence="1">
    <location>
        <begin position="217"/>
        <end position="238"/>
    </location>
</feature>
<feature type="domain" description="GGDEF" evidence="5">
    <location>
        <begin position="506"/>
        <end position="637"/>
    </location>
</feature>
<gene>
    <name evidence="6" type="ORF">Pta02_20690</name>
</gene>
<dbReference type="InterPro" id="IPR035919">
    <property type="entry name" value="EAL_sf"/>
</dbReference>
<feature type="domain" description="PAS" evidence="2">
    <location>
        <begin position="351"/>
        <end position="421"/>
    </location>
</feature>
<protein>
    <submittedName>
        <fullName evidence="6">Uncharacterized protein</fullName>
    </submittedName>
</protein>
<dbReference type="SUPFAM" id="SSF141868">
    <property type="entry name" value="EAL domain-like"/>
    <property type="match status" value="1"/>
</dbReference>
<dbReference type="Pfam" id="PF00563">
    <property type="entry name" value="EAL"/>
    <property type="match status" value="1"/>
</dbReference>
<feature type="transmembrane region" description="Helical" evidence="1">
    <location>
        <begin position="53"/>
        <end position="72"/>
    </location>
</feature>
<dbReference type="Proteomes" id="UP000634476">
    <property type="component" value="Unassembled WGS sequence"/>
</dbReference>
<evidence type="ECO:0000259" key="5">
    <source>
        <dbReference type="PROSITE" id="PS50887"/>
    </source>
</evidence>
<organism evidence="6 7">
    <name type="scientific">Planobispora takensis</name>
    <dbReference type="NCBI Taxonomy" id="1367882"/>
    <lineage>
        <taxon>Bacteria</taxon>
        <taxon>Bacillati</taxon>
        <taxon>Actinomycetota</taxon>
        <taxon>Actinomycetes</taxon>
        <taxon>Streptosporangiales</taxon>
        <taxon>Streptosporangiaceae</taxon>
        <taxon>Planobispora</taxon>
    </lineage>
</organism>
<dbReference type="SMART" id="SM00267">
    <property type="entry name" value="GGDEF"/>
    <property type="match status" value="1"/>
</dbReference>
<keyword evidence="7" id="KW-1185">Reference proteome</keyword>
<evidence type="ECO:0000259" key="3">
    <source>
        <dbReference type="PROSITE" id="PS50113"/>
    </source>
</evidence>
<dbReference type="PROSITE" id="PS50113">
    <property type="entry name" value="PAC"/>
    <property type="match status" value="1"/>
</dbReference>
<dbReference type="SMART" id="SM00086">
    <property type="entry name" value="PAC"/>
    <property type="match status" value="1"/>
</dbReference>
<dbReference type="RefSeq" id="WP_203874487.1">
    <property type="nucleotide sequence ID" value="NZ_BOOK01000013.1"/>
</dbReference>
<feature type="transmembrane region" description="Helical" evidence="1">
    <location>
        <begin position="283"/>
        <end position="303"/>
    </location>
</feature>
<comment type="caution">
    <text evidence="6">The sequence shown here is derived from an EMBL/GenBank/DDBJ whole genome shotgun (WGS) entry which is preliminary data.</text>
</comment>
<dbReference type="Pfam" id="PF00990">
    <property type="entry name" value="GGDEF"/>
    <property type="match status" value="1"/>
</dbReference>
<dbReference type="InterPro" id="IPR001633">
    <property type="entry name" value="EAL_dom"/>
</dbReference>
<dbReference type="SUPFAM" id="SSF55073">
    <property type="entry name" value="Nucleotide cyclase"/>
    <property type="match status" value="1"/>
</dbReference>
<evidence type="ECO:0000313" key="6">
    <source>
        <dbReference type="EMBL" id="GII00061.1"/>
    </source>
</evidence>
<dbReference type="InterPro" id="IPR000014">
    <property type="entry name" value="PAS"/>
</dbReference>
<dbReference type="Gene3D" id="3.30.70.270">
    <property type="match status" value="1"/>
</dbReference>
<feature type="domain" description="EAL" evidence="4">
    <location>
        <begin position="646"/>
        <end position="902"/>
    </location>
</feature>
<reference evidence="6" key="1">
    <citation type="submission" date="2021-01" db="EMBL/GenBank/DDBJ databases">
        <title>Whole genome shotgun sequence of Planobispora takensis NBRC 109077.</title>
        <authorList>
            <person name="Komaki H."/>
            <person name="Tamura T."/>
        </authorList>
    </citation>
    <scope>NUCLEOTIDE SEQUENCE</scope>
    <source>
        <strain evidence="6">NBRC 109077</strain>
    </source>
</reference>
<name>A0A8J3SWH1_9ACTN</name>
<dbReference type="InterPro" id="IPR000700">
    <property type="entry name" value="PAS-assoc_C"/>
</dbReference>
<keyword evidence="1" id="KW-1133">Transmembrane helix</keyword>
<dbReference type="PANTHER" id="PTHR44757:SF2">
    <property type="entry name" value="BIOFILM ARCHITECTURE MAINTENANCE PROTEIN MBAA"/>
    <property type="match status" value="1"/>
</dbReference>
<dbReference type="Pfam" id="PF08448">
    <property type="entry name" value="PAS_4"/>
    <property type="match status" value="1"/>
</dbReference>
<accession>A0A8J3SWH1</accession>
<evidence type="ECO:0000259" key="4">
    <source>
        <dbReference type="PROSITE" id="PS50883"/>
    </source>
</evidence>
<dbReference type="PANTHER" id="PTHR44757">
    <property type="entry name" value="DIGUANYLATE CYCLASE DGCP"/>
    <property type="match status" value="1"/>
</dbReference>
<dbReference type="CDD" id="cd00130">
    <property type="entry name" value="PAS"/>
    <property type="match status" value="1"/>
</dbReference>
<dbReference type="NCBIfam" id="TIGR00229">
    <property type="entry name" value="sensory_box"/>
    <property type="match status" value="1"/>
</dbReference>
<dbReference type="InterPro" id="IPR000160">
    <property type="entry name" value="GGDEF_dom"/>
</dbReference>
<dbReference type="InterPro" id="IPR052155">
    <property type="entry name" value="Biofilm_reg_signaling"/>
</dbReference>
<dbReference type="CDD" id="cd01948">
    <property type="entry name" value="EAL"/>
    <property type="match status" value="1"/>
</dbReference>
<dbReference type="SMART" id="SM00052">
    <property type="entry name" value="EAL"/>
    <property type="match status" value="1"/>
</dbReference>
<feature type="transmembrane region" description="Helical" evidence="1">
    <location>
        <begin position="23"/>
        <end position="41"/>
    </location>
</feature>
<dbReference type="NCBIfam" id="TIGR00254">
    <property type="entry name" value="GGDEF"/>
    <property type="match status" value="1"/>
</dbReference>
<evidence type="ECO:0000313" key="7">
    <source>
        <dbReference type="Proteomes" id="UP000634476"/>
    </source>
</evidence>
<dbReference type="InterPro" id="IPR013656">
    <property type="entry name" value="PAS_4"/>
</dbReference>
<feature type="transmembrane region" description="Helical" evidence="1">
    <location>
        <begin position="186"/>
        <end position="205"/>
    </location>
</feature>
<feature type="transmembrane region" description="Helical" evidence="1">
    <location>
        <begin position="84"/>
        <end position="104"/>
    </location>
</feature>
<proteinExistence type="predicted"/>
<dbReference type="CDD" id="cd01949">
    <property type="entry name" value="GGDEF"/>
    <property type="match status" value="1"/>
</dbReference>
<feature type="transmembrane region" description="Helical" evidence="1">
    <location>
        <begin position="244"/>
        <end position="262"/>
    </location>
</feature>